<comment type="similarity">
    <text evidence="1">Belongs to the TfdA dioxygenase family.</text>
</comment>
<protein>
    <submittedName>
        <fullName evidence="7">TauD/TfdA dioxygenase family protein</fullName>
    </submittedName>
</protein>
<evidence type="ECO:0000256" key="3">
    <source>
        <dbReference type="ARBA" id="ARBA00022964"/>
    </source>
</evidence>
<name>A0ABV7IRY3_9SPHN</name>
<dbReference type="PANTHER" id="PTHR43779">
    <property type="entry name" value="DIOXYGENASE RV0097-RELATED"/>
    <property type="match status" value="1"/>
</dbReference>
<keyword evidence="5" id="KW-0408">Iron</keyword>
<dbReference type="SUPFAM" id="SSF51197">
    <property type="entry name" value="Clavaminate synthase-like"/>
    <property type="match status" value="1"/>
</dbReference>
<keyword evidence="3 7" id="KW-0223">Dioxygenase</keyword>
<dbReference type="EMBL" id="JBHRTQ010000014">
    <property type="protein sequence ID" value="MFC3175425.1"/>
    <property type="molecule type" value="Genomic_DNA"/>
</dbReference>
<keyword evidence="4" id="KW-0560">Oxidoreductase</keyword>
<organism evidence="7 8">
    <name type="scientific">Novosphingobium bradum</name>
    <dbReference type="NCBI Taxonomy" id="1737444"/>
    <lineage>
        <taxon>Bacteria</taxon>
        <taxon>Pseudomonadati</taxon>
        <taxon>Pseudomonadota</taxon>
        <taxon>Alphaproteobacteria</taxon>
        <taxon>Sphingomonadales</taxon>
        <taxon>Sphingomonadaceae</taxon>
        <taxon>Novosphingobium</taxon>
    </lineage>
</organism>
<evidence type="ECO:0000256" key="1">
    <source>
        <dbReference type="ARBA" id="ARBA00005896"/>
    </source>
</evidence>
<keyword evidence="2" id="KW-0479">Metal-binding</keyword>
<proteinExistence type="inferred from homology"/>
<dbReference type="GO" id="GO:0051213">
    <property type="term" value="F:dioxygenase activity"/>
    <property type="evidence" value="ECO:0007669"/>
    <property type="project" value="UniProtKB-KW"/>
</dbReference>
<dbReference type="Gene3D" id="3.60.130.10">
    <property type="entry name" value="Clavaminate synthase-like"/>
    <property type="match status" value="1"/>
</dbReference>
<accession>A0ABV7IRY3</accession>
<reference evidence="8" key="1">
    <citation type="journal article" date="2019" name="Int. J. Syst. Evol. Microbiol.">
        <title>The Global Catalogue of Microorganisms (GCM) 10K type strain sequencing project: providing services to taxonomists for standard genome sequencing and annotation.</title>
        <authorList>
            <consortium name="The Broad Institute Genomics Platform"/>
            <consortium name="The Broad Institute Genome Sequencing Center for Infectious Disease"/>
            <person name="Wu L."/>
            <person name="Ma J."/>
        </authorList>
    </citation>
    <scope>NUCLEOTIDE SEQUENCE [LARGE SCALE GENOMIC DNA]</scope>
    <source>
        <strain evidence="8">KCTC 42984</strain>
    </source>
</reference>
<evidence type="ECO:0000256" key="2">
    <source>
        <dbReference type="ARBA" id="ARBA00022723"/>
    </source>
</evidence>
<evidence type="ECO:0000313" key="7">
    <source>
        <dbReference type="EMBL" id="MFC3175425.1"/>
    </source>
</evidence>
<dbReference type="InterPro" id="IPR042098">
    <property type="entry name" value="TauD-like_sf"/>
</dbReference>
<evidence type="ECO:0000259" key="6">
    <source>
        <dbReference type="Pfam" id="PF02668"/>
    </source>
</evidence>
<sequence length="307" mass="33427">MANDALALTVLKPGFAAEIAGIDARTASDAQIAAIRQASLAYPVLVLPGQELTEDEQARFGERFGLLDVNSLLTGSYNGGLRADLLRVSNADDDAAGPAGPTERRRLLDIGNKFWHTDSSYKPVSAHLSMLYAQQVTRTGGETEFADMRAAHDGLSDGWKALIAGLVAAHSATHARMMLGFDDWSAAQLAQAGVAHDLVRTIPETGRTSLYLSAHASHIVGMPVPIGRMLLHELTELATRPDHVHAHRWRRHDLVIWDNRCTMHRMRRYDSAHEVRALRRVTTLDPAFPARDPATITVPAEVIDAAG</sequence>
<dbReference type="Proteomes" id="UP001595604">
    <property type="component" value="Unassembled WGS sequence"/>
</dbReference>
<evidence type="ECO:0000256" key="5">
    <source>
        <dbReference type="ARBA" id="ARBA00023004"/>
    </source>
</evidence>
<comment type="caution">
    <text evidence="7">The sequence shown here is derived from an EMBL/GenBank/DDBJ whole genome shotgun (WGS) entry which is preliminary data.</text>
</comment>
<dbReference type="Pfam" id="PF02668">
    <property type="entry name" value="TauD"/>
    <property type="match status" value="1"/>
</dbReference>
<keyword evidence="8" id="KW-1185">Reference proteome</keyword>
<dbReference type="PANTHER" id="PTHR43779:SF3">
    <property type="entry name" value="(3R)-3-[(CARBOXYMETHYL)AMINO]FATTY ACID OXYGENASE_DECARBOXYLASE"/>
    <property type="match status" value="1"/>
</dbReference>
<gene>
    <name evidence="7" type="ORF">ACFOD9_14295</name>
</gene>
<feature type="domain" description="TauD/TfdA-like" evidence="6">
    <location>
        <begin position="11"/>
        <end position="282"/>
    </location>
</feature>
<evidence type="ECO:0000256" key="4">
    <source>
        <dbReference type="ARBA" id="ARBA00023002"/>
    </source>
</evidence>
<dbReference type="RefSeq" id="WP_379510804.1">
    <property type="nucleotide sequence ID" value="NZ_JBHRTQ010000014.1"/>
</dbReference>
<dbReference type="InterPro" id="IPR003819">
    <property type="entry name" value="TauD/TfdA-like"/>
</dbReference>
<evidence type="ECO:0000313" key="8">
    <source>
        <dbReference type="Proteomes" id="UP001595604"/>
    </source>
</evidence>
<dbReference type="InterPro" id="IPR051178">
    <property type="entry name" value="TfdA_dioxygenase"/>
</dbReference>